<evidence type="ECO:0000313" key="4">
    <source>
        <dbReference type="Proteomes" id="UP000608579"/>
    </source>
</evidence>
<dbReference type="Proteomes" id="UP000608579">
    <property type="component" value="Unassembled WGS sequence"/>
</dbReference>
<name>A0A832ZWY8_CALS0</name>
<keyword evidence="1" id="KW-0472">Membrane</keyword>
<feature type="transmembrane region" description="Helical" evidence="1">
    <location>
        <begin position="33"/>
        <end position="56"/>
    </location>
</feature>
<dbReference type="InterPro" id="IPR013087">
    <property type="entry name" value="Znf_C2H2_type"/>
</dbReference>
<keyword evidence="1" id="KW-0812">Transmembrane</keyword>
<organism evidence="3 4">
    <name type="scientific">Caldiarchaeum subterraneum</name>
    <dbReference type="NCBI Taxonomy" id="311458"/>
    <lineage>
        <taxon>Archaea</taxon>
        <taxon>Nitrososphaerota</taxon>
        <taxon>Candidatus Caldarchaeales</taxon>
        <taxon>Candidatus Caldarchaeaceae</taxon>
        <taxon>Candidatus Caldarchaeum</taxon>
    </lineage>
</organism>
<gene>
    <name evidence="3" type="ORF">EYH45_07480</name>
</gene>
<evidence type="ECO:0000313" key="3">
    <source>
        <dbReference type="EMBL" id="HIQ30385.1"/>
    </source>
</evidence>
<comment type="caution">
    <text evidence="3">The sequence shown here is derived from an EMBL/GenBank/DDBJ whole genome shotgun (WGS) entry which is preliminary data.</text>
</comment>
<dbReference type="EMBL" id="DQVM01000147">
    <property type="protein sequence ID" value="HIQ30385.1"/>
    <property type="molecule type" value="Genomic_DNA"/>
</dbReference>
<sequence length="198" mass="22614">MSKKEVTCKYCGRRLVGGRALKDHIKAKHKPQYLLMTVVPYLVIVLVIAFASAAFLPQYLEDLRNRNTATEVNVNPEDILNRFLTPTDRLIKHIHVFLSIRVDNQEITIPPGIGIVGGREKYMHTHDDSGIIHIETPIDYPFTLGDFFKVWDKRFDENCVGEYCGNVTVIVNGQNIETPWNYVLENQDNITIEVDTGK</sequence>
<evidence type="ECO:0000259" key="2">
    <source>
        <dbReference type="PROSITE" id="PS00028"/>
    </source>
</evidence>
<protein>
    <recommendedName>
        <fullName evidence="2">C2H2-type domain-containing protein</fullName>
    </recommendedName>
</protein>
<keyword evidence="1" id="KW-1133">Transmembrane helix</keyword>
<feature type="domain" description="C2H2-type" evidence="2">
    <location>
        <begin position="8"/>
        <end position="29"/>
    </location>
</feature>
<evidence type="ECO:0000256" key="1">
    <source>
        <dbReference type="SAM" id="Phobius"/>
    </source>
</evidence>
<dbReference type="AlphaFoldDB" id="A0A832ZWY8"/>
<reference evidence="3" key="1">
    <citation type="journal article" date="2020" name="ISME J.">
        <title>Gammaproteobacteria mediating utilization of methyl-, sulfur- and petroleum organic compounds in deep ocean hydrothermal plumes.</title>
        <authorList>
            <person name="Zhou Z."/>
            <person name="Liu Y."/>
            <person name="Pan J."/>
            <person name="Cron B.R."/>
            <person name="Toner B.M."/>
            <person name="Anantharaman K."/>
            <person name="Breier J.A."/>
            <person name="Dick G.J."/>
            <person name="Li M."/>
        </authorList>
    </citation>
    <scope>NUCLEOTIDE SEQUENCE</scope>
    <source>
        <strain evidence="3">SZUA-1515</strain>
    </source>
</reference>
<dbReference type="PROSITE" id="PS00028">
    <property type="entry name" value="ZINC_FINGER_C2H2_1"/>
    <property type="match status" value="1"/>
</dbReference>
<proteinExistence type="predicted"/>
<accession>A0A832ZWY8</accession>